<dbReference type="AlphaFoldDB" id="A0A3P1T123"/>
<accession>A0A3P1T123</accession>
<comment type="caution">
    <text evidence="1">The sequence shown here is derived from an EMBL/GenBank/DDBJ whole genome shotgun (WGS) entry which is preliminary data.</text>
</comment>
<reference evidence="1 2" key="1">
    <citation type="submission" date="2018-11" db="EMBL/GenBank/DDBJ databases">
        <title>Genomes From Bacteria Associated with the Canine Oral Cavity: a Test Case for Automated Genome-Based Taxonomic Assignment.</title>
        <authorList>
            <person name="Coil D.A."/>
            <person name="Jospin G."/>
            <person name="Darling A.E."/>
            <person name="Wallis C."/>
            <person name="Davis I.J."/>
            <person name="Harris S."/>
            <person name="Eisen J.A."/>
            <person name="Holcombe L.J."/>
            <person name="O'Flynn C."/>
        </authorList>
    </citation>
    <scope>NUCLEOTIDE SEQUENCE [LARGE SCALE GENOMIC DNA]</scope>
    <source>
        <strain evidence="1 2">OH887_COT-365</strain>
    </source>
</reference>
<evidence type="ECO:0000313" key="1">
    <source>
        <dbReference type="EMBL" id="RRD03222.1"/>
    </source>
</evidence>
<dbReference type="RefSeq" id="WP_124845990.1">
    <property type="nucleotide sequence ID" value="NZ_RQZG01000025.1"/>
</dbReference>
<gene>
    <name evidence="1" type="ORF">EII34_15055</name>
</gene>
<sequence length="80" mass="9134">MFAWIEALYARLRNLMPQTQRDSLDLHLEYGGYGVVFGDCVEFAAKNGLLTDEDRENVVKTLDFGLLRKAKPHFMELIAA</sequence>
<organism evidence="1 2">
    <name type="scientific">Arachnia propionica</name>
    <dbReference type="NCBI Taxonomy" id="1750"/>
    <lineage>
        <taxon>Bacteria</taxon>
        <taxon>Bacillati</taxon>
        <taxon>Actinomycetota</taxon>
        <taxon>Actinomycetes</taxon>
        <taxon>Propionibacteriales</taxon>
        <taxon>Propionibacteriaceae</taxon>
        <taxon>Arachnia</taxon>
    </lineage>
</organism>
<protein>
    <submittedName>
        <fullName evidence="1">Uncharacterized protein</fullName>
    </submittedName>
</protein>
<dbReference type="EMBL" id="RQZG01000025">
    <property type="protein sequence ID" value="RRD03222.1"/>
    <property type="molecule type" value="Genomic_DNA"/>
</dbReference>
<dbReference type="Proteomes" id="UP000280819">
    <property type="component" value="Unassembled WGS sequence"/>
</dbReference>
<name>A0A3P1T123_9ACTN</name>
<proteinExistence type="predicted"/>
<evidence type="ECO:0000313" key="2">
    <source>
        <dbReference type="Proteomes" id="UP000280819"/>
    </source>
</evidence>